<organism evidence="8 9">
    <name type="scientific">Lachnoanaerobaculum umeaense</name>
    <dbReference type="NCBI Taxonomy" id="617123"/>
    <lineage>
        <taxon>Bacteria</taxon>
        <taxon>Bacillati</taxon>
        <taxon>Bacillota</taxon>
        <taxon>Clostridia</taxon>
        <taxon>Lachnospirales</taxon>
        <taxon>Lachnospiraceae</taxon>
        <taxon>Lachnoanaerobaculum</taxon>
    </lineage>
</organism>
<evidence type="ECO:0000256" key="4">
    <source>
        <dbReference type="ARBA" id="ARBA00022603"/>
    </source>
</evidence>
<dbReference type="InterPro" id="IPR014776">
    <property type="entry name" value="4pyrrole_Mease_sub2"/>
</dbReference>
<dbReference type="OrthoDB" id="9804789at2"/>
<dbReference type="AlphaFoldDB" id="A0A385PZG2"/>
<evidence type="ECO:0000256" key="7">
    <source>
        <dbReference type="PIRNR" id="PIRNR036427"/>
    </source>
</evidence>
<keyword evidence="5 8" id="KW-0808">Transferase</keyword>
<dbReference type="InterPro" id="IPR000878">
    <property type="entry name" value="4pyrrol_Mease"/>
</dbReference>
<dbReference type="InterPro" id="IPR035996">
    <property type="entry name" value="4pyrrol_Methylase_sf"/>
</dbReference>
<dbReference type="SUPFAM" id="SSF53790">
    <property type="entry name" value="Tetrapyrrole methylase"/>
    <property type="match status" value="1"/>
</dbReference>
<evidence type="ECO:0000256" key="6">
    <source>
        <dbReference type="ARBA" id="ARBA00022691"/>
    </source>
</evidence>
<reference evidence="8 9" key="1">
    <citation type="submission" date="2018-09" db="EMBL/GenBank/DDBJ databases">
        <title>Genome sequencing of Lachnoanaerobaculum umeaense DSM 23576.</title>
        <authorList>
            <person name="Kook J.-K."/>
            <person name="Park S.-N."/>
            <person name="Lim Y.K."/>
        </authorList>
    </citation>
    <scope>NUCLEOTIDE SEQUENCE [LARGE SCALE GENOMIC DNA]</scope>
    <source>
        <strain evidence="9">DSM 23576 \ CCUG 58757</strain>
    </source>
</reference>
<comment type="pathway">
    <text evidence="1">Cofactor biosynthesis; adenosylcobalamin biosynthesis.</text>
</comment>
<dbReference type="GO" id="GO:0032259">
    <property type="term" value="P:methylation"/>
    <property type="evidence" value="ECO:0007669"/>
    <property type="project" value="UniProtKB-KW"/>
</dbReference>
<dbReference type="RefSeq" id="WP_111524879.1">
    <property type="nucleotide sequence ID" value="NZ_CP032364.1"/>
</dbReference>
<sequence>MSKLYGIGVGPGDPELMTIKALNAIKKTKIICFAGKSEDSSIAFSIAKKVMPEITKKKKVCIDFPMTKDQYVLEEAHAKIAEQIKSLLKDGDVALLTLGDPGIYATYSYIADRLKNEDVKVVTIAGITSFSAAAAKLGIPLTLADEELHVIPSSYSFKEAFNLSGTLVFMKSGKSYENLVEYIRFKKPHCEVYMVENCGMKDERVFVGIENLPKSSGYFTTIIVRGLK</sequence>
<dbReference type="GO" id="GO:0009236">
    <property type="term" value="P:cobalamin biosynthetic process"/>
    <property type="evidence" value="ECO:0007669"/>
    <property type="project" value="UniProtKB-UniRule"/>
</dbReference>
<evidence type="ECO:0000313" key="8">
    <source>
        <dbReference type="EMBL" id="AYA99561.1"/>
    </source>
</evidence>
<name>A0A385PZG2_9FIRM</name>
<dbReference type="PIRSF" id="PIRSF036427">
    <property type="entry name" value="Precrrn-2_mtase"/>
    <property type="match status" value="1"/>
</dbReference>
<dbReference type="Proteomes" id="UP000265562">
    <property type="component" value="Chromosome"/>
</dbReference>
<keyword evidence="3" id="KW-0169">Cobalamin biosynthesis</keyword>
<dbReference type="InterPro" id="IPR014777">
    <property type="entry name" value="4pyrrole_Mease_sub1"/>
</dbReference>
<dbReference type="InterPro" id="IPR006364">
    <property type="entry name" value="CobI/CbiL/CobIJ_dom"/>
</dbReference>
<dbReference type="InterPro" id="IPR012382">
    <property type="entry name" value="CobI/CbiL"/>
</dbReference>
<dbReference type="CDD" id="cd11645">
    <property type="entry name" value="Precorrin_2_C20_MT"/>
    <property type="match status" value="1"/>
</dbReference>
<keyword evidence="4 8" id="KW-0489">Methyltransferase</keyword>
<dbReference type="Gene3D" id="3.40.1010.10">
    <property type="entry name" value="Cobalt-precorrin-4 Transmethylase, Domain 1"/>
    <property type="match status" value="1"/>
</dbReference>
<evidence type="ECO:0000256" key="2">
    <source>
        <dbReference type="ARBA" id="ARBA00005879"/>
    </source>
</evidence>
<dbReference type="EMBL" id="CP032364">
    <property type="protein sequence ID" value="AYA99561.1"/>
    <property type="molecule type" value="Genomic_DNA"/>
</dbReference>
<dbReference type="KEGG" id="lua:D4A81_06210"/>
<dbReference type="Gene3D" id="3.30.950.10">
    <property type="entry name" value="Methyltransferase, Cobalt-precorrin-4 Transmethylase, Domain 2"/>
    <property type="match status" value="1"/>
</dbReference>
<evidence type="ECO:0000256" key="3">
    <source>
        <dbReference type="ARBA" id="ARBA00022573"/>
    </source>
</evidence>
<evidence type="ECO:0000313" key="9">
    <source>
        <dbReference type="Proteomes" id="UP000265562"/>
    </source>
</evidence>
<dbReference type="PANTHER" id="PTHR43467">
    <property type="entry name" value="COBALT-PRECORRIN-2 C(20)-METHYLTRANSFERASE"/>
    <property type="match status" value="1"/>
</dbReference>
<dbReference type="UniPathway" id="UPA00148"/>
<proteinExistence type="inferred from homology"/>
<keyword evidence="9" id="KW-1185">Reference proteome</keyword>
<dbReference type="NCBIfam" id="TIGR01467">
    <property type="entry name" value="cobI_cbiL"/>
    <property type="match status" value="1"/>
</dbReference>
<dbReference type="EC" id="2.1.1.130" evidence="8"/>
<dbReference type="PANTHER" id="PTHR43467:SF2">
    <property type="entry name" value="COBALT-PRECORRIN-2 C(20)-METHYLTRANSFERASE"/>
    <property type="match status" value="1"/>
</dbReference>
<evidence type="ECO:0000256" key="5">
    <source>
        <dbReference type="ARBA" id="ARBA00022679"/>
    </source>
</evidence>
<dbReference type="GO" id="GO:0030788">
    <property type="term" value="F:precorrin-2 C20-methyltransferase activity"/>
    <property type="evidence" value="ECO:0007669"/>
    <property type="project" value="UniProtKB-EC"/>
</dbReference>
<comment type="similarity">
    <text evidence="2 7">Belongs to the precorrin methyltransferase family.</text>
</comment>
<evidence type="ECO:0000256" key="1">
    <source>
        <dbReference type="ARBA" id="ARBA00004953"/>
    </source>
</evidence>
<accession>A0A385PZG2</accession>
<keyword evidence="6" id="KW-0949">S-adenosyl-L-methionine</keyword>
<dbReference type="Pfam" id="PF00590">
    <property type="entry name" value="TP_methylase"/>
    <property type="match status" value="1"/>
</dbReference>
<protein>
    <submittedName>
        <fullName evidence="8">Precorrin-2 C(20)-methyltransferase</fullName>
        <ecNumber evidence="8">2.1.1.130</ecNumber>
    </submittedName>
</protein>
<gene>
    <name evidence="8" type="primary">cobI</name>
    <name evidence="8" type="ORF">D4A81_06210</name>
</gene>